<sequence length="98" mass="11439">MPDVQKIALLQTNQSLSVLQLVVIKEPDYIISNDTGIITFAEYTKDSEKYDYSTNEYCMLYEELYGKYFSKENLSPYIRVRNGDIQKLCPPFDETNFS</sequence>
<dbReference type="EMBL" id="FOKY01000017">
    <property type="protein sequence ID" value="SFB89766.1"/>
    <property type="molecule type" value="Genomic_DNA"/>
</dbReference>
<accession>A0A1I1ESW8</accession>
<dbReference type="Proteomes" id="UP000240042">
    <property type="component" value="Unassembled WGS sequence"/>
</dbReference>
<name>A0A1I1ESW8_BREAD</name>
<dbReference type="STRING" id="34097.SAMN02745150_01230"/>
<keyword evidence="2" id="KW-1185">Reference proteome</keyword>
<organism evidence="1 2">
    <name type="scientific">Brevinema andersonii</name>
    <dbReference type="NCBI Taxonomy" id="34097"/>
    <lineage>
        <taxon>Bacteria</taxon>
        <taxon>Pseudomonadati</taxon>
        <taxon>Spirochaetota</taxon>
        <taxon>Spirochaetia</taxon>
        <taxon>Brevinematales</taxon>
        <taxon>Brevinemataceae</taxon>
        <taxon>Brevinema</taxon>
    </lineage>
</organism>
<proteinExistence type="predicted"/>
<dbReference type="RefSeq" id="WP_092319714.1">
    <property type="nucleotide sequence ID" value="NZ_FOKY01000017.1"/>
</dbReference>
<evidence type="ECO:0000313" key="1">
    <source>
        <dbReference type="EMBL" id="SFB89766.1"/>
    </source>
</evidence>
<reference evidence="2" key="1">
    <citation type="submission" date="2016-10" db="EMBL/GenBank/DDBJ databases">
        <authorList>
            <person name="Varghese N."/>
            <person name="Submissions S."/>
        </authorList>
    </citation>
    <scope>NUCLEOTIDE SEQUENCE [LARGE SCALE GENOMIC DNA]</scope>
    <source>
        <strain evidence="2">ATCC 43811</strain>
    </source>
</reference>
<dbReference type="AlphaFoldDB" id="A0A1I1ESW8"/>
<protein>
    <submittedName>
        <fullName evidence="1">Uncharacterized protein</fullName>
    </submittedName>
</protein>
<evidence type="ECO:0000313" key="2">
    <source>
        <dbReference type="Proteomes" id="UP000240042"/>
    </source>
</evidence>
<gene>
    <name evidence="1" type="ORF">SAMN02745150_01230</name>
</gene>